<evidence type="ECO:0000313" key="1">
    <source>
        <dbReference type="EMBL" id="QOZ66951.1"/>
    </source>
</evidence>
<evidence type="ECO:0000313" key="2">
    <source>
        <dbReference type="Proteomes" id="UP000594015"/>
    </source>
</evidence>
<dbReference type="EMBL" id="CP030050">
    <property type="protein sequence ID" value="QOZ66951.1"/>
    <property type="molecule type" value="Genomic_DNA"/>
</dbReference>
<dbReference type="KEGG" id="barh:WN72_11985"/>
<name>A0AAE7NKG3_9BRAD</name>
<proteinExistence type="predicted"/>
<dbReference type="AlphaFoldDB" id="A0AAE7NKG3"/>
<dbReference type="Proteomes" id="UP000594015">
    <property type="component" value="Chromosome"/>
</dbReference>
<protein>
    <submittedName>
        <fullName evidence="1">Uncharacterized protein</fullName>
    </submittedName>
</protein>
<accession>A0AAE7NKG3</accession>
<organism evidence="1 2">
    <name type="scientific">Bradyrhizobium arachidis</name>
    <dbReference type="NCBI Taxonomy" id="858423"/>
    <lineage>
        <taxon>Bacteria</taxon>
        <taxon>Pseudomonadati</taxon>
        <taxon>Pseudomonadota</taxon>
        <taxon>Alphaproteobacteria</taxon>
        <taxon>Hyphomicrobiales</taxon>
        <taxon>Nitrobacteraceae</taxon>
        <taxon>Bradyrhizobium</taxon>
    </lineage>
</organism>
<sequence length="123" mass="13215">MISALLIGQANATPNCLRDHQAYKLAGDSIDWSMTIKPGANCIQGLRWSTMQIFSVSVAEQPKGGELTLVGPGFRYFANSDFKGSDSFALVVVGKNRHDEGRSVIHIKVSASNEGLVANLTGY</sequence>
<reference evidence="1 2" key="1">
    <citation type="submission" date="2018-06" db="EMBL/GenBank/DDBJ databases">
        <title>Comparative genomics of Bradyrhizobium nodulating Arachidis hypogaea.</title>
        <authorList>
            <person name="Li Y."/>
        </authorList>
    </citation>
    <scope>NUCLEOTIDE SEQUENCE [LARGE SCALE GENOMIC DNA]</scope>
    <source>
        <strain evidence="1 2">CCBAU 051107</strain>
    </source>
</reference>
<gene>
    <name evidence="1" type="ORF">WN72_11985</name>
</gene>